<dbReference type="AlphaFoldDB" id="A0A2T5U5T2"/>
<gene>
    <name evidence="1" type="ORF">C8J25_104213</name>
</gene>
<evidence type="ECO:0000313" key="2">
    <source>
        <dbReference type="Proteomes" id="UP000244013"/>
    </source>
</evidence>
<accession>A0A2T5U5T2</accession>
<evidence type="ECO:0000313" key="1">
    <source>
        <dbReference type="EMBL" id="PTW46875.1"/>
    </source>
</evidence>
<organism evidence="1 2">
    <name type="scientific">Sphingomonas faeni</name>
    <dbReference type="NCBI Taxonomy" id="185950"/>
    <lineage>
        <taxon>Bacteria</taxon>
        <taxon>Pseudomonadati</taxon>
        <taxon>Pseudomonadota</taxon>
        <taxon>Alphaproteobacteria</taxon>
        <taxon>Sphingomonadales</taxon>
        <taxon>Sphingomonadaceae</taxon>
        <taxon>Sphingomonas</taxon>
    </lineage>
</organism>
<protein>
    <submittedName>
        <fullName evidence="1">Uncharacterized protein</fullName>
    </submittedName>
</protein>
<name>A0A2T5U5T2_9SPHN</name>
<comment type="caution">
    <text evidence="1">The sequence shown here is derived from an EMBL/GenBank/DDBJ whole genome shotgun (WGS) entry which is preliminary data.</text>
</comment>
<proteinExistence type="predicted"/>
<dbReference type="Proteomes" id="UP000244013">
    <property type="component" value="Unassembled WGS sequence"/>
</dbReference>
<reference evidence="1 2" key="1">
    <citation type="submission" date="2018-04" db="EMBL/GenBank/DDBJ databases">
        <title>Genomic Encyclopedia of Type Strains, Phase III (KMG-III): the genomes of soil and plant-associated and newly described type strains.</title>
        <authorList>
            <person name="Whitman W."/>
        </authorList>
    </citation>
    <scope>NUCLEOTIDE SEQUENCE [LARGE SCALE GENOMIC DNA]</scope>
    <source>
        <strain evidence="1 2">MA-olki</strain>
    </source>
</reference>
<sequence length="48" mass="5325">MPREALAHHPVILTKVRTQSHEEQAFVALGPDFRQDDGAWLVASDANV</sequence>
<dbReference type="EMBL" id="QAYE01000004">
    <property type="protein sequence ID" value="PTW46875.1"/>
    <property type="molecule type" value="Genomic_DNA"/>
</dbReference>